<protein>
    <submittedName>
        <fullName evidence="3">SHOCT domain-containing protein</fullName>
    </submittedName>
</protein>
<keyword evidence="4" id="KW-1185">Reference proteome</keyword>
<evidence type="ECO:0000259" key="2">
    <source>
        <dbReference type="Pfam" id="PF14472"/>
    </source>
</evidence>
<name>A0A931G3U0_9MICC</name>
<proteinExistence type="predicted"/>
<gene>
    <name evidence="3" type="ORF">IV500_06480</name>
</gene>
<evidence type="ECO:0000313" key="3">
    <source>
        <dbReference type="EMBL" id="MBG0739046.1"/>
    </source>
</evidence>
<dbReference type="AlphaFoldDB" id="A0A931G3U0"/>
<reference evidence="3 4" key="1">
    <citation type="submission" date="2020-11" db="EMBL/GenBank/DDBJ databases">
        <title>Arthrobacter antarcticus sp. nov., isolated from Antarctic Soil.</title>
        <authorList>
            <person name="Li J."/>
        </authorList>
    </citation>
    <scope>NUCLEOTIDE SEQUENCE [LARGE SCALE GENOMIC DNA]</scope>
    <source>
        <strain evidence="3 4">Z1-20</strain>
    </source>
</reference>
<dbReference type="Pfam" id="PF09851">
    <property type="entry name" value="SHOCT"/>
    <property type="match status" value="1"/>
</dbReference>
<comment type="caution">
    <text evidence="3">The sequence shown here is derived from an EMBL/GenBank/DDBJ whole genome shotgun (WGS) entry which is preliminary data.</text>
</comment>
<feature type="domain" description="DUF4429" evidence="2">
    <location>
        <begin position="25"/>
        <end position="118"/>
    </location>
</feature>
<dbReference type="InterPro" id="IPR027860">
    <property type="entry name" value="DUF4429"/>
</dbReference>
<feature type="domain" description="SHOCT" evidence="1">
    <location>
        <begin position="140"/>
        <end position="166"/>
    </location>
</feature>
<evidence type="ECO:0000313" key="4">
    <source>
        <dbReference type="Proteomes" id="UP000655366"/>
    </source>
</evidence>
<sequence>MSEYRRKYDIPADSIVAVGVGGYCAFDGRFVTLQNVGILGRLTIGKGVKRIAVGAITAVQIKPAGPIVNGFIQFTLPGGIEMKSSFMSQTSDAAGDENSMIFVKSHEPAFLAFRDAVEDAIVARSRPTPIAPAEDDVMTSLAKLGQLKEHGILTQEEFDTKKAELLGRI</sequence>
<dbReference type="Pfam" id="PF14472">
    <property type="entry name" value="DUF4429"/>
    <property type="match status" value="1"/>
</dbReference>
<dbReference type="EMBL" id="JADNYM010000006">
    <property type="protein sequence ID" value="MBG0739046.1"/>
    <property type="molecule type" value="Genomic_DNA"/>
</dbReference>
<accession>A0A931G3U0</accession>
<organism evidence="3 4">
    <name type="scientific">Arthrobacter terrae</name>
    <dbReference type="NCBI Taxonomy" id="2935737"/>
    <lineage>
        <taxon>Bacteria</taxon>
        <taxon>Bacillati</taxon>
        <taxon>Actinomycetota</taxon>
        <taxon>Actinomycetes</taxon>
        <taxon>Micrococcales</taxon>
        <taxon>Micrococcaceae</taxon>
        <taxon>Arthrobacter</taxon>
    </lineage>
</organism>
<dbReference type="InterPro" id="IPR018649">
    <property type="entry name" value="SHOCT"/>
</dbReference>
<evidence type="ECO:0000259" key="1">
    <source>
        <dbReference type="Pfam" id="PF09851"/>
    </source>
</evidence>
<dbReference type="Proteomes" id="UP000655366">
    <property type="component" value="Unassembled WGS sequence"/>
</dbReference>